<feature type="coiled-coil region" evidence="1">
    <location>
        <begin position="50"/>
        <end position="80"/>
    </location>
</feature>
<evidence type="ECO:0000313" key="3">
    <source>
        <dbReference type="EMBL" id="GET37671.1"/>
    </source>
</evidence>
<protein>
    <submittedName>
        <fullName evidence="3">Uncharacterized protein</fullName>
    </submittedName>
</protein>
<evidence type="ECO:0000313" key="4">
    <source>
        <dbReference type="Proteomes" id="UP001050975"/>
    </source>
</evidence>
<accession>A0AAV3X8M6</accession>
<name>A0AAV3X8M6_9CYAN</name>
<organism evidence="3 4">
    <name type="scientific">Microseira wollei NIES-4236</name>
    <dbReference type="NCBI Taxonomy" id="2530354"/>
    <lineage>
        <taxon>Bacteria</taxon>
        <taxon>Bacillati</taxon>
        <taxon>Cyanobacteriota</taxon>
        <taxon>Cyanophyceae</taxon>
        <taxon>Oscillatoriophycideae</taxon>
        <taxon>Aerosakkonematales</taxon>
        <taxon>Aerosakkonemataceae</taxon>
        <taxon>Microseira</taxon>
    </lineage>
</organism>
<reference evidence="3" key="1">
    <citation type="submission" date="2019-10" db="EMBL/GenBank/DDBJ databases">
        <title>Draft genome sequece of Microseira wollei NIES-4236.</title>
        <authorList>
            <person name="Yamaguchi H."/>
            <person name="Suzuki S."/>
            <person name="Kawachi M."/>
        </authorList>
    </citation>
    <scope>NUCLEOTIDE SEQUENCE</scope>
    <source>
        <strain evidence="3">NIES-4236</strain>
    </source>
</reference>
<dbReference type="AlphaFoldDB" id="A0AAV3X8M6"/>
<comment type="caution">
    <text evidence="3">The sequence shown here is derived from an EMBL/GenBank/DDBJ whole genome shotgun (WGS) entry which is preliminary data.</text>
</comment>
<proteinExistence type="predicted"/>
<evidence type="ECO:0000256" key="1">
    <source>
        <dbReference type="SAM" id="Coils"/>
    </source>
</evidence>
<sequence length="301" mass="33802">MPEPSQPNAIVPETTTESVEQSDRRSDRILALQREFYSIVARYNRHFAGKTRATRDLRQLDELIAHLRNLKQRGEALQEGAETIVQEQISELQTRIDAELALFEGERDAIAATRRSENLASQSAYLADRINEQFAIYRGHFAGQPRLSRRPGLLQRVIDNLQHIHDELSDPAFDALEDGGVRAANLQLVVENLQSLGRELGMIELEHQASSVGERIASLGAAANTIIQEYKHYYAGQERTTRDLPRLGLLCDQLAELALQMGEVSSLVNSQANARNLEIVQGCISLYEQEYQQIAAAKEQE</sequence>
<dbReference type="EMBL" id="BLAY01000032">
    <property type="protein sequence ID" value="GET37671.1"/>
    <property type="molecule type" value="Genomic_DNA"/>
</dbReference>
<keyword evidence="1" id="KW-0175">Coiled coil</keyword>
<gene>
    <name evidence="3" type="ORF">MiSe_24250</name>
</gene>
<keyword evidence="4" id="KW-1185">Reference proteome</keyword>
<evidence type="ECO:0000256" key="2">
    <source>
        <dbReference type="SAM" id="MobiDB-lite"/>
    </source>
</evidence>
<dbReference type="Proteomes" id="UP001050975">
    <property type="component" value="Unassembled WGS sequence"/>
</dbReference>
<feature type="region of interest" description="Disordered" evidence="2">
    <location>
        <begin position="1"/>
        <end position="25"/>
    </location>
</feature>
<dbReference type="RefSeq" id="WP_226579534.1">
    <property type="nucleotide sequence ID" value="NZ_BLAY01000032.1"/>
</dbReference>